<evidence type="ECO:0000313" key="2">
    <source>
        <dbReference type="EMBL" id="KAK9121518.1"/>
    </source>
</evidence>
<evidence type="ECO:0000256" key="1">
    <source>
        <dbReference type="SAM" id="Phobius"/>
    </source>
</evidence>
<dbReference type="InterPro" id="IPR053111">
    <property type="entry name" value="Chloro_FKBP-type_PPIase"/>
</dbReference>
<keyword evidence="1" id="KW-1133">Transmembrane helix</keyword>
<accession>A0AAP0IV71</accession>
<protein>
    <submittedName>
        <fullName evidence="2">Uncharacterized protein</fullName>
    </submittedName>
</protein>
<dbReference type="AlphaFoldDB" id="A0AAP0IV71"/>
<dbReference type="Proteomes" id="UP001420932">
    <property type="component" value="Unassembled WGS sequence"/>
</dbReference>
<reference evidence="2 3" key="1">
    <citation type="submission" date="2024-01" db="EMBL/GenBank/DDBJ databases">
        <title>Genome assemblies of Stephania.</title>
        <authorList>
            <person name="Yang L."/>
        </authorList>
    </citation>
    <scope>NUCLEOTIDE SEQUENCE [LARGE SCALE GENOMIC DNA]</scope>
    <source>
        <strain evidence="2">YNDBR</strain>
        <tissue evidence="2">Leaf</tissue>
    </source>
</reference>
<organism evidence="2 3">
    <name type="scientific">Stephania yunnanensis</name>
    <dbReference type="NCBI Taxonomy" id="152371"/>
    <lineage>
        <taxon>Eukaryota</taxon>
        <taxon>Viridiplantae</taxon>
        <taxon>Streptophyta</taxon>
        <taxon>Embryophyta</taxon>
        <taxon>Tracheophyta</taxon>
        <taxon>Spermatophyta</taxon>
        <taxon>Magnoliopsida</taxon>
        <taxon>Ranunculales</taxon>
        <taxon>Menispermaceae</taxon>
        <taxon>Menispermoideae</taxon>
        <taxon>Cissampelideae</taxon>
        <taxon>Stephania</taxon>
    </lineage>
</organism>
<comment type="caution">
    <text evidence="2">The sequence shown here is derived from an EMBL/GenBank/DDBJ whole genome shotgun (WGS) entry which is preliminary data.</text>
</comment>
<sequence>MSSDVEKLKPINATKSKVESTDWIASTLTRRFGLGASLAWAVFLVVGVLSEQVKTQLEVSQQEATTSFGSAP</sequence>
<dbReference type="EMBL" id="JBBNAF010000008">
    <property type="protein sequence ID" value="KAK9121518.1"/>
    <property type="molecule type" value="Genomic_DNA"/>
</dbReference>
<evidence type="ECO:0000313" key="3">
    <source>
        <dbReference type="Proteomes" id="UP001420932"/>
    </source>
</evidence>
<keyword evidence="1" id="KW-0472">Membrane</keyword>
<name>A0AAP0IV71_9MAGN</name>
<gene>
    <name evidence="2" type="ORF">Syun_019135</name>
</gene>
<keyword evidence="1" id="KW-0812">Transmembrane</keyword>
<dbReference type="PANTHER" id="PTHR47598">
    <property type="entry name" value="PEPTIDYL-PROLYL CIS-TRANS ISOMERASE FKBP17-2, CHLOROPLASTIC"/>
    <property type="match status" value="1"/>
</dbReference>
<feature type="transmembrane region" description="Helical" evidence="1">
    <location>
        <begin position="32"/>
        <end position="50"/>
    </location>
</feature>
<dbReference type="GO" id="GO:0009507">
    <property type="term" value="C:chloroplast"/>
    <property type="evidence" value="ECO:0007669"/>
    <property type="project" value="TreeGrafter"/>
</dbReference>
<dbReference type="PANTHER" id="PTHR47598:SF1">
    <property type="entry name" value="PEPTIDYL-PROLYL CIS-TRANS ISOMERASE FKBP17-2, CHLOROPLASTIC"/>
    <property type="match status" value="1"/>
</dbReference>
<keyword evidence="3" id="KW-1185">Reference proteome</keyword>
<proteinExistence type="predicted"/>